<organism evidence="14 15">
    <name type="scientific">Methylosinus sporium</name>
    <dbReference type="NCBI Taxonomy" id="428"/>
    <lineage>
        <taxon>Bacteria</taxon>
        <taxon>Pseudomonadati</taxon>
        <taxon>Pseudomonadota</taxon>
        <taxon>Alphaproteobacteria</taxon>
        <taxon>Hyphomicrobiales</taxon>
        <taxon>Methylocystaceae</taxon>
        <taxon>Methylosinus</taxon>
    </lineage>
</organism>
<feature type="transmembrane region" description="Helical" evidence="11">
    <location>
        <begin position="42"/>
        <end position="67"/>
    </location>
</feature>
<keyword evidence="7" id="KW-0547">Nucleotide-binding</keyword>
<keyword evidence="10 11" id="KW-0472">Membrane</keyword>
<evidence type="ECO:0000256" key="3">
    <source>
        <dbReference type="ARBA" id="ARBA00022448"/>
    </source>
</evidence>
<dbReference type="Pfam" id="PF00005">
    <property type="entry name" value="ABC_tran"/>
    <property type="match status" value="1"/>
</dbReference>
<keyword evidence="8 14" id="KW-0067">ATP-binding</keyword>
<gene>
    <name evidence="14" type="ORF">C5689_03640</name>
</gene>
<dbReference type="PROSITE" id="PS00211">
    <property type="entry name" value="ABC_TRANSPORTER_1"/>
    <property type="match status" value="1"/>
</dbReference>
<dbReference type="InterPro" id="IPR027417">
    <property type="entry name" value="P-loop_NTPase"/>
</dbReference>
<evidence type="ECO:0000256" key="4">
    <source>
        <dbReference type="ARBA" id="ARBA00022475"/>
    </source>
</evidence>
<feature type="domain" description="ABC transporter" evidence="12">
    <location>
        <begin position="364"/>
        <end position="599"/>
    </location>
</feature>
<dbReference type="CDD" id="cd18550">
    <property type="entry name" value="ABC_6TM_exporter_like"/>
    <property type="match status" value="1"/>
</dbReference>
<dbReference type="AlphaFoldDB" id="A0A2U1SUE9"/>
<dbReference type="PROSITE" id="PS50929">
    <property type="entry name" value="ABC_TM1F"/>
    <property type="match status" value="1"/>
</dbReference>
<dbReference type="Pfam" id="PF00664">
    <property type="entry name" value="ABC_membrane"/>
    <property type="match status" value="1"/>
</dbReference>
<dbReference type="Proteomes" id="UP000245137">
    <property type="component" value="Unassembled WGS sequence"/>
</dbReference>
<comment type="subcellular location">
    <subcellularLocation>
        <location evidence="1">Cell membrane</location>
        <topology evidence="1">Multi-pass membrane protein</topology>
    </subcellularLocation>
</comment>
<reference evidence="14 15" key="1">
    <citation type="journal article" date="2018" name="Appl. Microbiol. Biotechnol.">
        <title>Co-cultivation of the strictly anaerobic methanogen Methanosarcina barkeri with aerobic methanotrophs in an oxygen-limited membrane bioreactor.</title>
        <authorList>
            <person name="In 't Zandt M.H."/>
            <person name="van den Bosch T.J.M."/>
            <person name="Rijkers R."/>
            <person name="van Kessel M.A.H.J."/>
            <person name="Jetten M.S.M."/>
            <person name="Welte C.U."/>
        </authorList>
    </citation>
    <scope>NUCLEOTIDE SEQUENCE [LARGE SCALE GENOMIC DNA]</scope>
    <source>
        <strain evidence="14 15">DSM 17706</strain>
    </source>
</reference>
<keyword evidence="6 11" id="KW-0812">Transmembrane</keyword>
<keyword evidence="9 11" id="KW-1133">Transmembrane helix</keyword>
<dbReference type="Gene3D" id="3.40.50.300">
    <property type="entry name" value="P-loop containing nucleotide triphosphate hydrolases"/>
    <property type="match status" value="1"/>
</dbReference>
<evidence type="ECO:0000256" key="7">
    <source>
        <dbReference type="ARBA" id="ARBA00022741"/>
    </source>
</evidence>
<dbReference type="GO" id="GO:0005524">
    <property type="term" value="F:ATP binding"/>
    <property type="evidence" value="ECO:0007669"/>
    <property type="project" value="UniProtKB-KW"/>
</dbReference>
<sequence length="607" mass="66063">MDNRMTATPAMDRPDNDYEKVAATHVSLRRVLELFRPYRAKIAIVASLMLLGAGAGMSSPFLLRAIIDEALPRSDLHQLVALVVGLLFVAVLSTSLSTAQVILSVGIGQAIMHDLRVRVYSHLQSLSLGFFTATRAGEIQSRIASDISGLQSLVTTSANELARSSATVVMTAAAILLLEWRLALFVFLIVPGTVAISNRVARMRERLLFEQQERIADMSSAIQETLSISGVILARTMNRGEHLSHRFSSLSGEVAKLEARAHTAGEWQWALINLALSVLPALTLLVGGLLIEADTPITIGTLVAMIALQEQLLWPLEQLLEIAREMRTTRALFARIFAYLDRPVEITQAAETVALDRADMHGAVRVANVSFFYPGAATPALRDISIDIPAGGHVAIVGATGSGKTTLGYLLARLYDVDAGVISFDGVDIRALRFETLADMLGVVTQEPYLLHATVADNLRFGRPEASDDQLARAARIAQIHETIMALPDRYETLVGERGYRFSGGEKQRLALARVILRDPPILLLDEATSALDAKTEHAMASALAALSQGRTTITIAHRLSTVRQADQIIVLQKGRIIERGAHDELMAQGRAYSELVMRSHLDRQTA</sequence>
<dbReference type="Gene3D" id="1.20.1560.10">
    <property type="entry name" value="ABC transporter type 1, transmembrane domain"/>
    <property type="match status" value="1"/>
</dbReference>
<evidence type="ECO:0000313" key="15">
    <source>
        <dbReference type="Proteomes" id="UP000245137"/>
    </source>
</evidence>
<dbReference type="EMBL" id="PUIV01000003">
    <property type="protein sequence ID" value="PWB95243.1"/>
    <property type="molecule type" value="Genomic_DNA"/>
</dbReference>
<dbReference type="InterPro" id="IPR017871">
    <property type="entry name" value="ABC_transporter-like_CS"/>
</dbReference>
<dbReference type="InterPro" id="IPR011527">
    <property type="entry name" value="ABC1_TM_dom"/>
</dbReference>
<comment type="similarity">
    <text evidence="2">Belongs to the ABC transporter superfamily.</text>
</comment>
<feature type="domain" description="ABC transmembrane type-1" evidence="13">
    <location>
        <begin position="43"/>
        <end position="328"/>
    </location>
</feature>
<evidence type="ECO:0000259" key="13">
    <source>
        <dbReference type="PROSITE" id="PS50929"/>
    </source>
</evidence>
<dbReference type="GO" id="GO:0016887">
    <property type="term" value="F:ATP hydrolysis activity"/>
    <property type="evidence" value="ECO:0007669"/>
    <property type="project" value="InterPro"/>
</dbReference>
<name>A0A2U1SUE9_METSR</name>
<protein>
    <submittedName>
        <fullName evidence="14">Multidrug ABC transporter ATP-binding protein</fullName>
    </submittedName>
</protein>
<dbReference type="PANTHER" id="PTHR43394">
    <property type="entry name" value="ATP-DEPENDENT PERMEASE MDL1, MITOCHONDRIAL"/>
    <property type="match status" value="1"/>
</dbReference>
<proteinExistence type="inferred from homology"/>
<keyword evidence="3" id="KW-0813">Transport</keyword>
<evidence type="ECO:0000256" key="11">
    <source>
        <dbReference type="SAM" id="Phobius"/>
    </source>
</evidence>
<feature type="transmembrane region" description="Helical" evidence="11">
    <location>
        <begin position="168"/>
        <end position="196"/>
    </location>
</feature>
<dbReference type="InterPro" id="IPR039421">
    <property type="entry name" value="Type_1_exporter"/>
</dbReference>
<feature type="transmembrane region" description="Helical" evidence="11">
    <location>
        <begin position="79"/>
        <end position="103"/>
    </location>
</feature>
<dbReference type="FunFam" id="3.40.50.300:FF:000221">
    <property type="entry name" value="Multidrug ABC transporter ATP-binding protein"/>
    <property type="match status" value="1"/>
</dbReference>
<evidence type="ECO:0000256" key="10">
    <source>
        <dbReference type="ARBA" id="ARBA00023136"/>
    </source>
</evidence>
<dbReference type="SUPFAM" id="SSF90123">
    <property type="entry name" value="ABC transporter transmembrane region"/>
    <property type="match status" value="1"/>
</dbReference>
<evidence type="ECO:0000256" key="9">
    <source>
        <dbReference type="ARBA" id="ARBA00022989"/>
    </source>
</evidence>
<evidence type="ECO:0000256" key="8">
    <source>
        <dbReference type="ARBA" id="ARBA00022840"/>
    </source>
</evidence>
<evidence type="ECO:0000256" key="6">
    <source>
        <dbReference type="ARBA" id="ARBA00022692"/>
    </source>
</evidence>
<comment type="caution">
    <text evidence="14">The sequence shown here is derived from an EMBL/GenBank/DDBJ whole genome shotgun (WGS) entry which is preliminary data.</text>
</comment>
<evidence type="ECO:0000256" key="5">
    <source>
        <dbReference type="ARBA" id="ARBA00022597"/>
    </source>
</evidence>
<dbReference type="OrthoDB" id="9804259at2"/>
<dbReference type="SUPFAM" id="SSF52540">
    <property type="entry name" value="P-loop containing nucleoside triphosphate hydrolases"/>
    <property type="match status" value="1"/>
</dbReference>
<evidence type="ECO:0000313" key="14">
    <source>
        <dbReference type="EMBL" id="PWB95243.1"/>
    </source>
</evidence>
<dbReference type="SMART" id="SM00382">
    <property type="entry name" value="AAA"/>
    <property type="match status" value="1"/>
</dbReference>
<dbReference type="InterPro" id="IPR036640">
    <property type="entry name" value="ABC1_TM_sf"/>
</dbReference>
<evidence type="ECO:0000259" key="12">
    <source>
        <dbReference type="PROSITE" id="PS50893"/>
    </source>
</evidence>
<dbReference type="PANTHER" id="PTHR43394:SF1">
    <property type="entry name" value="ATP-BINDING CASSETTE SUB-FAMILY B MEMBER 10, MITOCHONDRIAL"/>
    <property type="match status" value="1"/>
</dbReference>
<evidence type="ECO:0000256" key="1">
    <source>
        <dbReference type="ARBA" id="ARBA00004651"/>
    </source>
</evidence>
<accession>A0A2U1SUE9</accession>
<dbReference type="PROSITE" id="PS50893">
    <property type="entry name" value="ABC_TRANSPORTER_2"/>
    <property type="match status" value="1"/>
</dbReference>
<dbReference type="InterPro" id="IPR003439">
    <property type="entry name" value="ABC_transporter-like_ATP-bd"/>
</dbReference>
<feature type="transmembrane region" description="Helical" evidence="11">
    <location>
        <begin position="270"/>
        <end position="291"/>
    </location>
</feature>
<keyword evidence="15" id="KW-1185">Reference proteome</keyword>
<keyword evidence="4" id="KW-1003">Cell membrane</keyword>
<dbReference type="GO" id="GO:0005886">
    <property type="term" value="C:plasma membrane"/>
    <property type="evidence" value="ECO:0007669"/>
    <property type="project" value="UniProtKB-SubCell"/>
</dbReference>
<evidence type="ECO:0000256" key="2">
    <source>
        <dbReference type="ARBA" id="ARBA00005417"/>
    </source>
</evidence>
<keyword evidence="5" id="KW-0762">Sugar transport</keyword>
<dbReference type="GO" id="GO:0015421">
    <property type="term" value="F:ABC-type oligopeptide transporter activity"/>
    <property type="evidence" value="ECO:0007669"/>
    <property type="project" value="TreeGrafter"/>
</dbReference>
<dbReference type="InterPro" id="IPR003593">
    <property type="entry name" value="AAA+_ATPase"/>
</dbReference>